<dbReference type="Gene3D" id="3.10.310.70">
    <property type="match status" value="1"/>
</dbReference>
<dbReference type="RefSeq" id="WP_044632735.1">
    <property type="nucleotide sequence ID" value="NZ_JTDW01000006.1"/>
</dbReference>
<dbReference type="AlphaFoldDB" id="A0A0D7W9L8"/>
<proteinExistence type="predicted"/>
<evidence type="ECO:0000313" key="4">
    <source>
        <dbReference type="Proteomes" id="UP000032578"/>
    </source>
</evidence>
<organism evidence="3 4">
    <name type="scientific">Neotamlana sedimentorum</name>
    <dbReference type="NCBI Taxonomy" id="1435349"/>
    <lineage>
        <taxon>Bacteria</taxon>
        <taxon>Pseudomonadati</taxon>
        <taxon>Bacteroidota</taxon>
        <taxon>Flavobacteriia</taxon>
        <taxon>Flavobacteriales</taxon>
        <taxon>Flavobacteriaceae</taxon>
        <taxon>Neotamlana</taxon>
    </lineage>
</organism>
<dbReference type="GO" id="GO:0016810">
    <property type="term" value="F:hydrolase activity, acting on carbon-nitrogen (but not peptide) bonds"/>
    <property type="evidence" value="ECO:0007669"/>
    <property type="project" value="InterPro"/>
</dbReference>
<dbReference type="PATRIC" id="fig|1435349.4.peg.2915"/>
<dbReference type="OrthoDB" id="9767366at2"/>
<dbReference type="SUPFAM" id="SSF51338">
    <property type="entry name" value="Composite domain of metallo-dependent hydrolases"/>
    <property type="match status" value="1"/>
</dbReference>
<gene>
    <name evidence="3" type="ORF">PW52_09610</name>
</gene>
<name>A0A0D7W9L8_9FLAO</name>
<dbReference type="InterPro" id="IPR032466">
    <property type="entry name" value="Metal_Hydrolase"/>
</dbReference>
<dbReference type="CDD" id="cd01300">
    <property type="entry name" value="YtcJ_like"/>
    <property type="match status" value="1"/>
</dbReference>
<dbReference type="InterPro" id="IPR033932">
    <property type="entry name" value="YtcJ-like"/>
</dbReference>
<comment type="caution">
    <text evidence="3">The sequence shown here is derived from an EMBL/GenBank/DDBJ whole genome shotgun (WGS) entry which is preliminary data.</text>
</comment>
<dbReference type="Gene3D" id="2.30.40.10">
    <property type="entry name" value="Urease, subunit C, domain 1"/>
    <property type="match status" value="1"/>
</dbReference>
<keyword evidence="1" id="KW-0732">Signal</keyword>
<protein>
    <submittedName>
        <fullName evidence="3">Amidohydrolase</fullName>
    </submittedName>
</protein>
<evidence type="ECO:0000259" key="2">
    <source>
        <dbReference type="Pfam" id="PF07969"/>
    </source>
</evidence>
<dbReference type="SUPFAM" id="SSF51556">
    <property type="entry name" value="Metallo-dependent hydrolases"/>
    <property type="match status" value="1"/>
</dbReference>
<sequence>MKPTQLIIFFLLITITSQAQTSELGTLADQIYFNGEIYTMDDNRPMVEAVAVKADSILSVGSKEDIMKLKGDKTKLFDLNGKTMIPGLIEGHAHLYYVGLNLLEVNLVGAKSYEEAIERVAEKAKNTPKGEWIIANGWHHDKWDTKPALINGYPTNKLLSAAVPDHPVILIHASGHIIIINQKAMDIAGINSKTPQPDGGEIIIDINGEPTGILNETATDLVSKHLPAPTKKSVKEAITLALEECFKNGITGFHDAGSGGYMINLFEEMASENLIKLRLYVMLRGTQPKLLKKYFKKGIQLNLYNNQLTIRSIKLMADGALGSRGAWLLEEYTDAPGVHGHNVTPIEDIDKIVKTAYKNGFQVGIHAIGDRATREVLDIYESTFKIKSSNSSKDARFRIEHAQHFDPADIPRVAELDVILAMQAIHMSSDRPWAIDRLGEKRINEGAYIWQTLLKSGAMIVNGTDAPVEPLNPMAGFYASISRKTLKGIPDDGYEPQQKMTRNQALRSYTLDAAYAAFQENAKGSIEVGKWADFTILDRNIMTIPENQILDTKIAMTIIGGDIVFDYNQTD</sequence>
<keyword evidence="4" id="KW-1185">Reference proteome</keyword>
<dbReference type="EMBL" id="JTDW01000006">
    <property type="protein sequence ID" value="KJD35353.1"/>
    <property type="molecule type" value="Genomic_DNA"/>
</dbReference>
<dbReference type="PANTHER" id="PTHR22642:SF2">
    <property type="entry name" value="PROTEIN LONG AFTER FAR-RED 3"/>
    <property type="match status" value="1"/>
</dbReference>
<dbReference type="InterPro" id="IPR011059">
    <property type="entry name" value="Metal-dep_hydrolase_composite"/>
</dbReference>
<dbReference type="Gene3D" id="3.20.20.140">
    <property type="entry name" value="Metal-dependent hydrolases"/>
    <property type="match status" value="1"/>
</dbReference>
<dbReference type="Pfam" id="PF07969">
    <property type="entry name" value="Amidohydro_3"/>
    <property type="match status" value="1"/>
</dbReference>
<evidence type="ECO:0000313" key="3">
    <source>
        <dbReference type="EMBL" id="KJD35353.1"/>
    </source>
</evidence>
<dbReference type="InterPro" id="IPR013108">
    <property type="entry name" value="Amidohydro_3"/>
</dbReference>
<dbReference type="PANTHER" id="PTHR22642">
    <property type="entry name" value="IMIDAZOLONEPROPIONASE"/>
    <property type="match status" value="1"/>
</dbReference>
<keyword evidence="3" id="KW-0378">Hydrolase</keyword>
<reference evidence="3 4" key="1">
    <citation type="submission" date="2014-11" db="EMBL/GenBank/DDBJ databases">
        <title>Tamlana sedimentorum sp. nov., isolated from shallow sand sediments of the Sea of Japan.</title>
        <authorList>
            <person name="Romanenko L.A."/>
        </authorList>
    </citation>
    <scope>NUCLEOTIDE SEQUENCE [LARGE SCALE GENOMIC DNA]</scope>
    <source>
        <strain evidence="3 4">JCM 19808</strain>
    </source>
</reference>
<dbReference type="Proteomes" id="UP000032578">
    <property type="component" value="Unassembled WGS sequence"/>
</dbReference>
<feature type="chain" id="PRO_5002325440" evidence="1">
    <location>
        <begin position="22"/>
        <end position="571"/>
    </location>
</feature>
<feature type="signal peptide" evidence="1">
    <location>
        <begin position="1"/>
        <end position="21"/>
    </location>
</feature>
<feature type="domain" description="Amidohydrolase 3" evidence="2">
    <location>
        <begin position="76"/>
        <end position="565"/>
    </location>
</feature>
<accession>A0A0D7W9L8</accession>
<evidence type="ECO:0000256" key="1">
    <source>
        <dbReference type="SAM" id="SignalP"/>
    </source>
</evidence>